<dbReference type="InterPro" id="IPR036028">
    <property type="entry name" value="SH3-like_dom_sf"/>
</dbReference>
<evidence type="ECO:0000259" key="1">
    <source>
        <dbReference type="PROSITE" id="PS51781"/>
    </source>
</evidence>
<evidence type="ECO:0000313" key="3">
    <source>
        <dbReference type="Proteomes" id="UP000271624"/>
    </source>
</evidence>
<feature type="domain" description="SH3b" evidence="1">
    <location>
        <begin position="12"/>
        <end position="83"/>
    </location>
</feature>
<keyword evidence="3" id="KW-1185">Reference proteome</keyword>
<comment type="caution">
    <text evidence="2">The sequence shown here is derived from an EMBL/GenBank/DDBJ whole genome shotgun (WGS) entry which is preliminary data.</text>
</comment>
<organism evidence="2 3">
    <name type="scientific">Dulcicalothrix desertica PCC 7102</name>
    <dbReference type="NCBI Taxonomy" id="232991"/>
    <lineage>
        <taxon>Bacteria</taxon>
        <taxon>Bacillati</taxon>
        <taxon>Cyanobacteriota</taxon>
        <taxon>Cyanophyceae</taxon>
        <taxon>Nostocales</taxon>
        <taxon>Calotrichaceae</taxon>
        <taxon>Dulcicalothrix</taxon>
    </lineage>
</organism>
<dbReference type="Proteomes" id="UP000271624">
    <property type="component" value="Unassembled WGS sequence"/>
</dbReference>
<dbReference type="EMBL" id="RSCL01000001">
    <property type="protein sequence ID" value="RUT10094.1"/>
    <property type="molecule type" value="Genomic_DNA"/>
</dbReference>
<name>A0A3S1J9D3_9CYAN</name>
<reference evidence="2" key="2">
    <citation type="journal article" date="2019" name="Genome Biol. Evol.">
        <title>Day and night: Metabolic profiles and evolutionary relationships of six axenic non-marine cyanobacteria.</title>
        <authorList>
            <person name="Will S.E."/>
            <person name="Henke P."/>
            <person name="Boedeker C."/>
            <person name="Huang S."/>
            <person name="Brinkmann H."/>
            <person name="Rohde M."/>
            <person name="Jarek M."/>
            <person name="Friedl T."/>
            <person name="Seufert S."/>
            <person name="Schumacher M."/>
            <person name="Overmann J."/>
            <person name="Neumann-Schaal M."/>
            <person name="Petersen J."/>
        </authorList>
    </citation>
    <scope>NUCLEOTIDE SEQUENCE [LARGE SCALE GENOMIC DNA]</scope>
    <source>
        <strain evidence="2">PCC 7102</strain>
    </source>
</reference>
<evidence type="ECO:0000313" key="2">
    <source>
        <dbReference type="EMBL" id="RUT10094.1"/>
    </source>
</evidence>
<dbReference type="AlphaFoldDB" id="A0A3S1J9D3"/>
<proteinExistence type="predicted"/>
<dbReference type="SUPFAM" id="SSF50044">
    <property type="entry name" value="SH3-domain"/>
    <property type="match status" value="1"/>
</dbReference>
<accession>A0A3S1J9D3</accession>
<protein>
    <recommendedName>
        <fullName evidence="1">SH3b domain-containing protein</fullName>
    </recommendedName>
</protein>
<dbReference type="Pfam" id="PF08239">
    <property type="entry name" value="SH3_3"/>
    <property type="match status" value="1"/>
</dbReference>
<sequence length="84" mass="9331">MGRTTSFASRIQGSATVCTNRDTGSLFLRTGPGQNYEQIREIPNGEEVSLKGGEYAQDSKWWWHVSYKGKLGWAPASFLCGDSR</sequence>
<dbReference type="PROSITE" id="PS51781">
    <property type="entry name" value="SH3B"/>
    <property type="match status" value="1"/>
</dbReference>
<reference evidence="2" key="1">
    <citation type="submission" date="2018-12" db="EMBL/GenBank/DDBJ databases">
        <authorList>
            <person name="Will S."/>
            <person name="Neumann-Schaal M."/>
            <person name="Henke P."/>
        </authorList>
    </citation>
    <scope>NUCLEOTIDE SEQUENCE</scope>
    <source>
        <strain evidence="2">PCC 7102</strain>
    </source>
</reference>
<dbReference type="Gene3D" id="2.30.30.40">
    <property type="entry name" value="SH3 Domains"/>
    <property type="match status" value="1"/>
</dbReference>
<dbReference type="InterPro" id="IPR003646">
    <property type="entry name" value="SH3-like_bac-type"/>
</dbReference>
<gene>
    <name evidence="2" type="ORF">DSM106972_005890</name>
</gene>